<organism evidence="1 2">
    <name type="scientific">Pseudonocardia yunnanensis</name>
    <dbReference type="NCBI Taxonomy" id="58107"/>
    <lineage>
        <taxon>Bacteria</taxon>
        <taxon>Bacillati</taxon>
        <taxon>Actinomycetota</taxon>
        <taxon>Actinomycetes</taxon>
        <taxon>Pseudonocardiales</taxon>
        <taxon>Pseudonocardiaceae</taxon>
        <taxon>Pseudonocardia</taxon>
    </lineage>
</organism>
<accession>A0ABW4F7L8</accession>
<keyword evidence="2" id="KW-1185">Reference proteome</keyword>
<dbReference type="Proteomes" id="UP001597114">
    <property type="component" value="Unassembled WGS sequence"/>
</dbReference>
<evidence type="ECO:0000313" key="1">
    <source>
        <dbReference type="EMBL" id="MFD1523008.1"/>
    </source>
</evidence>
<dbReference type="Pfam" id="PF06267">
    <property type="entry name" value="DUF1028"/>
    <property type="match status" value="1"/>
</dbReference>
<protein>
    <submittedName>
        <fullName evidence="1">DUF1028 domain-containing protein</fullName>
    </submittedName>
</protein>
<sequence>MTYSIVARDPGTGQLGVGSQSHFFGVGRLVGWVVPGVGAAATQAFINVGYGTASLEALARGLSAQEVVDTVTAADELRGYRQLGVVDACGTAASFTGESCAPAAGGLVGDGVAVQGNMLASERVWPAMLEAYESTGGDLADRLLAALAAAEDAGGDVRGSQSAVLKVVSGERSDTPWAETVVDIRVDDHPDPIGELARLLPRQRAFDLIGGVIFAPDLMIGPYRRVPPELLAEKLTGLAEAAELLGAGNREADFWRALLLARSGDREAAGALFDDLFSARPRLRGFLAGIAPLGFLDDVEEYV</sequence>
<dbReference type="PANTHER" id="PTHR39328">
    <property type="entry name" value="BLL2871 PROTEIN"/>
    <property type="match status" value="1"/>
</dbReference>
<dbReference type="EMBL" id="JBHUCO010000054">
    <property type="protein sequence ID" value="MFD1523008.1"/>
    <property type="molecule type" value="Genomic_DNA"/>
</dbReference>
<proteinExistence type="predicted"/>
<reference evidence="2" key="1">
    <citation type="journal article" date="2019" name="Int. J. Syst. Evol. Microbiol.">
        <title>The Global Catalogue of Microorganisms (GCM) 10K type strain sequencing project: providing services to taxonomists for standard genome sequencing and annotation.</title>
        <authorList>
            <consortium name="The Broad Institute Genomics Platform"/>
            <consortium name="The Broad Institute Genome Sequencing Center for Infectious Disease"/>
            <person name="Wu L."/>
            <person name="Ma J."/>
        </authorList>
    </citation>
    <scope>NUCLEOTIDE SEQUENCE [LARGE SCALE GENOMIC DNA]</scope>
    <source>
        <strain evidence="2">CCM 7043</strain>
    </source>
</reference>
<name>A0ABW4F7L8_9PSEU</name>
<evidence type="ECO:0000313" key="2">
    <source>
        <dbReference type="Proteomes" id="UP001597114"/>
    </source>
</evidence>
<dbReference type="SUPFAM" id="SSF56235">
    <property type="entry name" value="N-terminal nucleophile aminohydrolases (Ntn hydrolases)"/>
    <property type="match status" value="1"/>
</dbReference>
<dbReference type="PANTHER" id="PTHR39328:SF1">
    <property type="entry name" value="BLL2871 PROTEIN"/>
    <property type="match status" value="1"/>
</dbReference>
<dbReference type="InterPro" id="IPR010430">
    <property type="entry name" value="DUF1028"/>
</dbReference>
<gene>
    <name evidence="1" type="ORF">ACFSJD_36365</name>
</gene>
<dbReference type="Gene3D" id="3.60.20.10">
    <property type="entry name" value="Glutamine Phosphoribosylpyrophosphate, subunit 1, domain 1"/>
    <property type="match status" value="1"/>
</dbReference>
<dbReference type="RefSeq" id="WP_344725110.1">
    <property type="nucleotide sequence ID" value="NZ_BAAAUS010000028.1"/>
</dbReference>
<dbReference type="InterPro" id="IPR029055">
    <property type="entry name" value="Ntn_hydrolases_N"/>
</dbReference>
<comment type="caution">
    <text evidence="1">The sequence shown here is derived from an EMBL/GenBank/DDBJ whole genome shotgun (WGS) entry which is preliminary data.</text>
</comment>